<sequence length="1768" mass="185359">MAGGKAHGSCETGMAKTVAALLLLLAALLEAALAQHRGAFLLVTGHNGYNGTREALITTQLLASFPNGITYWWTDFAAGGTISLGGEGSASAGAVRFRPLLRFDGAHSYLPPGAVVESAELSFTVVNWQAAVLAEACFLTRPWAHALLPGQDRFKSTGWLYARAAPNTSTPEPWTAAGGWADCTAAPSLAARVPAGGREGYWVQTLALDPGRVAAWLVDGGAANYGLIFRSNGTGSLVSSWWANGTMYRPALRVNYVIPPPYSNGTARPAVQPGVRTSPAVLWAGSRTWWVSPSGSDETGSGHPQLPLRSPAKALTVAQPGDSIWLRGGTYPGVISISRPRITLQSAPGHWATLTARLSDPRDAVNVVTLLPGADGGVLQNLAITGGHYYGLNFFSDGAVTPSHWVVRNVRIHSTGSSCVKLTMGAANNTFERCELFDAGARMRTYGYGIDAVRTYDLHVRDCFFHDLPGAALILSGGSSRATFERNMVSRCDRGVEVGSITDPGLMDKVANPQLYEAINATLHNNIFTAIGQAGVLLRAASGAVVSHNTLYGVQEYGQAAVLLDSAPHYGSAVPTPCGGPVVLWANVIVRSAEARPGPLFQIRSGGLDNSSSSTLIMSYNRYWDLAGPGNTTGGAFKWGLGPMLEDQRPGSAFTGNASGWAAHCAVRLGQAMCDPGSSADSDPGLDPGFEPLRCGPSAARAPADPATAAPASLPAAALARLAAAAVVEDFHGRQRPTDNGLYDIGAVQYVADGQAHVPSKPLPDPVPSAFAHKRPAAGWGLVRDPVYERVWPFYFWLPRRSQDIWVDAVGGTDDQAFDYYANYSRPFRTLQRALDRAGMGDRIWLYGNQTHAGPVSVKGTNISVATRPADLAEGRRALLRCAGAGAGAAACVGLWEGATAVQLSGFDVEMGPGAAGPCVQANAGAGSGTSAYWRWWLRASNRTAPGADWSTFADLRLSNCGTHGLKLSTFVSRVRIENTTITRPNGTGIEVVGGNKIRIRGNTVLSPAGSCFRAGGGVRDLVLERNLGRDCGGVGIFIGSEESSPALGDADWARNARTREPGSPLPGASPLLAGDWHDAVRVIARSNVIQGAAGAGLALYSAREVQALHNTLLDVAASFHAGILLNVSPKQVGPTAQVGPPNTNIALRANIIQLAAPRPGAGAGRRPAVQARLLQGTIVNRQLLVQPPNGTCDPAPPTANGTAPAAGAGAGRRRQLLLGEGRGTHPHLAGGDGTEGAEGQEEVEEVGAGAGVRVGAGEIAPRRSLVGLSFTAPYYADSREQGRNADGSCPMYPDSHFWNQDVSALAVHPRSEAIKSNIGPGSLHLDFGFNTTIGGRQVPAGMFINLVDSTTWPRAQIVFGPDGYPDESVLEPAGLPITADALVQGSYPGCGDPPCGGDRHLIVLDNATCTLWEAWRSFPPSVTNASHWQVDALARFNLSRARLERPLGATSADAAGLAMLPGLVRYKEVAVDGVIRHAIRFTGPNSRPAYSLPATHFAPAGYTGRDAPWMGMRVRLRSTYDCAVHTRAAAVLCRALQTYGAVFADNGLPWDFAGEATPLWHGVYEDLKDAQRIPSSAFEVLDPGCLCLTYGCTVAECNGGAWSDPDAPATFPALTASSNLSLSHNLYYQPPPAPLNATANGPAAQGDPGPPPAALFVDQRVPPFAPGYSGDLAGWRSYLSDPLTGGATGSGNATTTNNKSNNAPDAELGSMEAAPLLHAGDFRPLRDSPARRAAPQLEIAAWDFYGRNRNGNVTDIGACIGYSGRTP</sequence>
<dbReference type="Pfam" id="PF13229">
    <property type="entry name" value="Beta_helix"/>
    <property type="match status" value="2"/>
</dbReference>
<evidence type="ECO:0000256" key="2">
    <source>
        <dbReference type="SAM" id="SignalP"/>
    </source>
</evidence>
<evidence type="ECO:0000313" key="5">
    <source>
        <dbReference type="Proteomes" id="UP000612055"/>
    </source>
</evidence>
<keyword evidence="5" id="KW-1185">Reference proteome</keyword>
<dbReference type="PANTHER" id="PTHR34199:SF2">
    <property type="entry name" value="NUMOD3 MOTIF FAMILY PROTEIN, EXPRESSED"/>
    <property type="match status" value="1"/>
</dbReference>
<feature type="compositionally biased region" description="Low complexity" evidence="1">
    <location>
        <begin position="1691"/>
        <end position="1704"/>
    </location>
</feature>
<dbReference type="InterPro" id="IPR006626">
    <property type="entry name" value="PbH1"/>
</dbReference>
<feature type="domain" description="Right handed beta helix" evidence="3">
    <location>
        <begin position="403"/>
        <end position="559"/>
    </location>
</feature>
<dbReference type="OrthoDB" id="15421at2759"/>
<dbReference type="SUPFAM" id="SSF51126">
    <property type="entry name" value="Pectin lyase-like"/>
    <property type="match status" value="2"/>
</dbReference>
<feature type="domain" description="Right handed beta helix" evidence="3">
    <location>
        <begin position="952"/>
        <end position="1041"/>
    </location>
</feature>
<keyword evidence="2" id="KW-0732">Signal</keyword>
<dbReference type="Gene3D" id="2.160.20.10">
    <property type="entry name" value="Single-stranded right-handed beta-helix, Pectin lyase-like"/>
    <property type="match status" value="2"/>
</dbReference>
<accession>A0A836BN03</accession>
<feature type="region of interest" description="Disordered" evidence="1">
    <location>
        <begin position="1687"/>
        <end position="1708"/>
    </location>
</feature>
<dbReference type="InterPro" id="IPR012334">
    <property type="entry name" value="Pectin_lyas_fold"/>
</dbReference>
<feature type="compositionally biased region" description="Low complexity" evidence="1">
    <location>
        <begin position="1199"/>
        <end position="1208"/>
    </location>
</feature>
<evidence type="ECO:0000259" key="3">
    <source>
        <dbReference type="Pfam" id="PF13229"/>
    </source>
</evidence>
<evidence type="ECO:0000256" key="1">
    <source>
        <dbReference type="SAM" id="MobiDB-lite"/>
    </source>
</evidence>
<comment type="caution">
    <text evidence="4">The sequence shown here is derived from an EMBL/GenBank/DDBJ whole genome shotgun (WGS) entry which is preliminary data.</text>
</comment>
<dbReference type="Proteomes" id="UP000612055">
    <property type="component" value="Unassembled WGS sequence"/>
</dbReference>
<feature type="chain" id="PRO_5032439371" description="Right handed beta helix domain-containing protein" evidence="2">
    <location>
        <begin position="35"/>
        <end position="1768"/>
    </location>
</feature>
<reference evidence="4" key="1">
    <citation type="journal article" date="2020" name="bioRxiv">
        <title>Comparative genomics of Chlamydomonas.</title>
        <authorList>
            <person name="Craig R.J."/>
            <person name="Hasan A.R."/>
            <person name="Ness R.W."/>
            <person name="Keightley P.D."/>
        </authorList>
    </citation>
    <scope>NUCLEOTIDE SEQUENCE</scope>
    <source>
        <strain evidence="4">CCAP 11/70</strain>
    </source>
</reference>
<name>A0A836BN03_9CHLO</name>
<dbReference type="EMBL" id="JAEHOE010000217">
    <property type="protein sequence ID" value="KAG2482515.1"/>
    <property type="molecule type" value="Genomic_DNA"/>
</dbReference>
<dbReference type="SMART" id="SM00710">
    <property type="entry name" value="PbH1"/>
    <property type="match status" value="10"/>
</dbReference>
<feature type="region of interest" description="Disordered" evidence="1">
    <location>
        <begin position="1188"/>
        <end position="1211"/>
    </location>
</feature>
<evidence type="ECO:0000313" key="4">
    <source>
        <dbReference type="EMBL" id="KAG2482515.1"/>
    </source>
</evidence>
<gene>
    <name evidence="4" type="ORF">HYH03_018560</name>
</gene>
<protein>
    <recommendedName>
        <fullName evidence="3">Right handed beta helix domain-containing protein</fullName>
    </recommendedName>
</protein>
<dbReference type="InterPro" id="IPR011050">
    <property type="entry name" value="Pectin_lyase_fold/virulence"/>
</dbReference>
<dbReference type="PANTHER" id="PTHR34199">
    <property type="entry name" value="NUMOD3 MOTIF FAMILY PROTEIN, EXPRESSED"/>
    <property type="match status" value="1"/>
</dbReference>
<dbReference type="InterPro" id="IPR039448">
    <property type="entry name" value="Beta_helix"/>
</dbReference>
<proteinExistence type="predicted"/>
<feature type="region of interest" description="Disordered" evidence="1">
    <location>
        <begin position="1634"/>
        <end position="1658"/>
    </location>
</feature>
<feature type="signal peptide" evidence="2">
    <location>
        <begin position="1"/>
        <end position="34"/>
    </location>
</feature>
<organism evidence="4 5">
    <name type="scientific">Edaphochlamys debaryana</name>
    <dbReference type="NCBI Taxonomy" id="47281"/>
    <lineage>
        <taxon>Eukaryota</taxon>
        <taxon>Viridiplantae</taxon>
        <taxon>Chlorophyta</taxon>
        <taxon>core chlorophytes</taxon>
        <taxon>Chlorophyceae</taxon>
        <taxon>CS clade</taxon>
        <taxon>Chlamydomonadales</taxon>
        <taxon>Chlamydomonadales incertae sedis</taxon>
        <taxon>Edaphochlamys</taxon>
    </lineage>
</organism>